<dbReference type="STRING" id="492660.SAMN05192566_1172"/>
<dbReference type="AlphaFoldDB" id="A0A1G9BH71"/>
<dbReference type="InterPro" id="IPR052893">
    <property type="entry name" value="TCS_response_regulator"/>
</dbReference>
<evidence type="ECO:0000313" key="4">
    <source>
        <dbReference type="Proteomes" id="UP000198629"/>
    </source>
</evidence>
<dbReference type="SUPFAM" id="SSF52172">
    <property type="entry name" value="CheY-like"/>
    <property type="match status" value="1"/>
</dbReference>
<dbReference type="PANTHER" id="PTHR44520">
    <property type="entry name" value="RESPONSE REGULATOR RCP1-RELATED"/>
    <property type="match status" value="1"/>
</dbReference>
<gene>
    <name evidence="3" type="ORF">SAMN05192566_1172</name>
</gene>
<feature type="domain" description="Response regulatory" evidence="2">
    <location>
        <begin position="5"/>
        <end position="129"/>
    </location>
</feature>
<name>A0A1G9BH71_9PROT</name>
<accession>A0A1G9BH71</accession>
<dbReference type="PANTHER" id="PTHR44520:SF1">
    <property type="entry name" value="TWO-COMPONENT SYSTEM REGULATORY PROTEIN"/>
    <property type="match status" value="1"/>
</dbReference>
<dbReference type="EMBL" id="FNFX01000002">
    <property type="protein sequence ID" value="SDK38803.1"/>
    <property type="molecule type" value="Genomic_DNA"/>
</dbReference>
<dbReference type="SMART" id="SM00448">
    <property type="entry name" value="REC"/>
    <property type="match status" value="1"/>
</dbReference>
<dbReference type="Pfam" id="PF00072">
    <property type="entry name" value="Response_reg"/>
    <property type="match status" value="1"/>
</dbReference>
<organism evidence="3 4">
    <name type="scientific">Methylophilus rhizosphaerae</name>
    <dbReference type="NCBI Taxonomy" id="492660"/>
    <lineage>
        <taxon>Bacteria</taxon>
        <taxon>Pseudomonadati</taxon>
        <taxon>Pseudomonadota</taxon>
        <taxon>Betaproteobacteria</taxon>
        <taxon>Nitrosomonadales</taxon>
        <taxon>Methylophilaceae</taxon>
        <taxon>Methylophilus</taxon>
    </lineage>
</organism>
<dbReference type="OrthoDB" id="9793549at2"/>
<dbReference type="Gene3D" id="3.40.50.2300">
    <property type="match status" value="1"/>
</dbReference>
<protein>
    <submittedName>
        <fullName evidence="3">Response regulator receiver domain-containing protein</fullName>
    </submittedName>
</protein>
<keyword evidence="4" id="KW-1185">Reference proteome</keyword>
<reference evidence="4" key="1">
    <citation type="submission" date="2016-10" db="EMBL/GenBank/DDBJ databases">
        <authorList>
            <person name="Varghese N."/>
            <person name="Submissions S."/>
        </authorList>
    </citation>
    <scope>NUCLEOTIDE SEQUENCE [LARGE SCALE GENOMIC DNA]</scope>
    <source>
        <strain evidence="4">CBMB127</strain>
    </source>
</reference>
<dbReference type="RefSeq" id="WP_091471203.1">
    <property type="nucleotide sequence ID" value="NZ_FNFX01000002.1"/>
</dbReference>
<proteinExistence type="predicted"/>
<feature type="modified residue" description="4-aspartylphosphate" evidence="1">
    <location>
        <position position="62"/>
    </location>
</feature>
<dbReference type="Proteomes" id="UP000198629">
    <property type="component" value="Unassembled WGS sequence"/>
</dbReference>
<evidence type="ECO:0000256" key="1">
    <source>
        <dbReference type="PROSITE-ProRule" id="PRU00169"/>
    </source>
</evidence>
<dbReference type="PROSITE" id="PS50110">
    <property type="entry name" value="RESPONSE_REGULATORY"/>
    <property type="match status" value="1"/>
</dbReference>
<evidence type="ECO:0000259" key="2">
    <source>
        <dbReference type="PROSITE" id="PS50110"/>
    </source>
</evidence>
<dbReference type="InterPro" id="IPR001789">
    <property type="entry name" value="Sig_transdc_resp-reg_receiver"/>
</dbReference>
<sequence length="141" mass="15815">MDEKVILLIEDNPDDELLTLRALKNNNINAQVKVARDGQEAIDYFFGAEASVNPTPAVVLLDLKLPKVSGLEVLKRIRADEKTEMQPVVILTSSIEEQDLITGYQLGANSYIRKPVDFGQFMEAVRQLGLYWLVMNELPPS</sequence>
<evidence type="ECO:0000313" key="3">
    <source>
        <dbReference type="EMBL" id="SDK38803.1"/>
    </source>
</evidence>
<dbReference type="CDD" id="cd17557">
    <property type="entry name" value="REC_Rcp-like"/>
    <property type="match status" value="1"/>
</dbReference>
<dbReference type="InterPro" id="IPR011006">
    <property type="entry name" value="CheY-like_superfamily"/>
</dbReference>
<keyword evidence="1" id="KW-0597">Phosphoprotein</keyword>
<dbReference type="GO" id="GO:0000160">
    <property type="term" value="P:phosphorelay signal transduction system"/>
    <property type="evidence" value="ECO:0007669"/>
    <property type="project" value="InterPro"/>
</dbReference>